<evidence type="ECO:0000313" key="1">
    <source>
        <dbReference type="EMBL" id="MBB5801978.1"/>
    </source>
</evidence>
<gene>
    <name evidence="1" type="ORF">F4560_001746</name>
</gene>
<dbReference type="EMBL" id="JACHMO010000001">
    <property type="protein sequence ID" value="MBB5801978.1"/>
    <property type="molecule type" value="Genomic_DNA"/>
</dbReference>
<proteinExistence type="predicted"/>
<dbReference type="Pfam" id="PF20181">
    <property type="entry name" value="DUF6544"/>
    <property type="match status" value="1"/>
</dbReference>
<dbReference type="AlphaFoldDB" id="A0A7W9HGR6"/>
<reference evidence="1 2" key="1">
    <citation type="submission" date="2020-08" db="EMBL/GenBank/DDBJ databases">
        <title>Sequencing the genomes of 1000 actinobacteria strains.</title>
        <authorList>
            <person name="Klenk H.-P."/>
        </authorList>
    </citation>
    <scope>NUCLEOTIDE SEQUENCE [LARGE SCALE GENOMIC DNA]</scope>
    <source>
        <strain evidence="1 2">DSM 45486</strain>
    </source>
</reference>
<organism evidence="1 2">
    <name type="scientific">Saccharothrix ecbatanensis</name>
    <dbReference type="NCBI Taxonomy" id="1105145"/>
    <lineage>
        <taxon>Bacteria</taxon>
        <taxon>Bacillati</taxon>
        <taxon>Actinomycetota</taxon>
        <taxon>Actinomycetes</taxon>
        <taxon>Pseudonocardiales</taxon>
        <taxon>Pseudonocardiaceae</taxon>
        <taxon>Saccharothrix</taxon>
    </lineage>
</organism>
<sequence length="90" mass="9927">MTSTIHTGPITADDIAHLPEPAQRYLRLARVPGRPADVSFHATTHGFFRMHLKLAHVVPVRAEDVYENRHGRMHATALGLIPVADGEARS</sequence>
<name>A0A7W9HGR6_9PSEU</name>
<comment type="caution">
    <text evidence="1">The sequence shown here is derived from an EMBL/GenBank/DDBJ whole genome shotgun (WGS) entry which is preliminary data.</text>
</comment>
<keyword evidence="2" id="KW-1185">Reference proteome</keyword>
<dbReference type="InterPro" id="IPR046674">
    <property type="entry name" value="DUF6544"/>
</dbReference>
<dbReference type="RefSeq" id="WP_184918410.1">
    <property type="nucleotide sequence ID" value="NZ_JACHMO010000001.1"/>
</dbReference>
<dbReference type="Proteomes" id="UP000552097">
    <property type="component" value="Unassembled WGS sequence"/>
</dbReference>
<evidence type="ECO:0000313" key="2">
    <source>
        <dbReference type="Proteomes" id="UP000552097"/>
    </source>
</evidence>
<protein>
    <submittedName>
        <fullName evidence="1">Uncharacterized protein</fullName>
    </submittedName>
</protein>
<accession>A0A7W9HGR6</accession>